<protein>
    <submittedName>
        <fullName evidence="1">Uncharacterized protein</fullName>
    </submittedName>
</protein>
<reference evidence="2" key="1">
    <citation type="submission" date="2016-10" db="EMBL/GenBank/DDBJ databases">
        <authorList>
            <person name="Varghese N."/>
            <person name="Submissions S."/>
        </authorList>
    </citation>
    <scope>NUCLEOTIDE SEQUENCE [LARGE SCALE GENOMIC DNA]</scope>
    <source>
        <strain evidence="2">LMG 26383,CCUG 61248,R- 45681</strain>
    </source>
</reference>
<proteinExistence type="predicted"/>
<dbReference type="RefSeq" id="WP_091840238.1">
    <property type="nucleotide sequence ID" value="NZ_FOAN01000008.1"/>
</dbReference>
<gene>
    <name evidence="1" type="ORF">SAMN04515666_108212</name>
</gene>
<keyword evidence="2" id="KW-1185">Reference proteome</keyword>
<name>A0A1H7WJM8_9HYPH</name>
<dbReference type="OrthoDB" id="7475629at2"/>
<sequence>MSRDLTLGQNHAFQLAQTLKVSVTVFRTNGAFGVLPSAELDDGEVETISEFDPIEWRPDR</sequence>
<organism evidence="1 2">
    <name type="scientific">Bosea lupini</name>
    <dbReference type="NCBI Taxonomy" id="1036779"/>
    <lineage>
        <taxon>Bacteria</taxon>
        <taxon>Pseudomonadati</taxon>
        <taxon>Pseudomonadota</taxon>
        <taxon>Alphaproteobacteria</taxon>
        <taxon>Hyphomicrobiales</taxon>
        <taxon>Boseaceae</taxon>
        <taxon>Bosea</taxon>
    </lineage>
</organism>
<evidence type="ECO:0000313" key="1">
    <source>
        <dbReference type="EMBL" id="SEM21832.1"/>
    </source>
</evidence>
<accession>A0A1H7WJM8</accession>
<dbReference type="Proteomes" id="UP000199664">
    <property type="component" value="Unassembled WGS sequence"/>
</dbReference>
<dbReference type="EMBL" id="FOAN01000008">
    <property type="protein sequence ID" value="SEM21832.1"/>
    <property type="molecule type" value="Genomic_DNA"/>
</dbReference>
<dbReference type="AlphaFoldDB" id="A0A1H7WJM8"/>
<evidence type="ECO:0000313" key="2">
    <source>
        <dbReference type="Proteomes" id="UP000199664"/>
    </source>
</evidence>